<dbReference type="InterPro" id="IPR026881">
    <property type="entry name" value="WYL_dom"/>
</dbReference>
<dbReference type="PROSITE" id="PS52050">
    <property type="entry name" value="WYL"/>
    <property type="match status" value="1"/>
</dbReference>
<organism evidence="2 3">
    <name type="scientific">Paratractidigestivibacter faecalis</name>
    <dbReference type="NCBI Taxonomy" id="2292441"/>
    <lineage>
        <taxon>Bacteria</taxon>
        <taxon>Bacillati</taxon>
        <taxon>Actinomycetota</taxon>
        <taxon>Coriobacteriia</taxon>
        <taxon>Coriobacteriales</taxon>
        <taxon>Atopobiaceae</taxon>
        <taxon>Paratractidigestivibacter</taxon>
    </lineage>
</organism>
<sequence length="317" mass="34810">MGSKEMTKDDEKVERIASLAAYFMQARSAVSSEAIHTRFYPSLSGDSFNKAFSRDRADLAICGLVLKKCGSGDSHALWKVDEETSYADSTALSPTDAFAFALACQPLLHTEGFPLSTDLDFALKKIYNYFDSEAASFASGHKDSREERVLRTSMASGKAFEMEYEDAKGQVSTRVVAPYGTFSFRERLYVVGPQVERDGTVVLDSVRTYRFERILKAKLTSIAFEVPRDFNISDHRKPPFQMGEPVCEGRFDVPEAARAEVLKAGARLADGQGELVAAVSSLEDAAAWAISVGARPTAPEELVTAWRKQLEGAVRNG</sequence>
<proteinExistence type="predicted"/>
<dbReference type="Pfam" id="PF13280">
    <property type="entry name" value="WYL"/>
    <property type="match status" value="1"/>
</dbReference>
<evidence type="ECO:0000313" key="3">
    <source>
        <dbReference type="Proteomes" id="UP001478817"/>
    </source>
</evidence>
<evidence type="ECO:0000259" key="1">
    <source>
        <dbReference type="Pfam" id="PF13280"/>
    </source>
</evidence>
<dbReference type="PANTHER" id="PTHR34580">
    <property type="match status" value="1"/>
</dbReference>
<dbReference type="EMBL" id="JBBNGS010000004">
    <property type="protein sequence ID" value="MEQ2637382.1"/>
    <property type="molecule type" value="Genomic_DNA"/>
</dbReference>
<name>A0ABV1IFK2_9ACTN</name>
<dbReference type="Proteomes" id="UP001478817">
    <property type="component" value="Unassembled WGS sequence"/>
</dbReference>
<gene>
    <name evidence="2" type="ORF">AAAT05_03375</name>
</gene>
<dbReference type="InterPro" id="IPR051534">
    <property type="entry name" value="CBASS_pafABC_assoc_protein"/>
</dbReference>
<comment type="caution">
    <text evidence="2">The sequence shown here is derived from an EMBL/GenBank/DDBJ whole genome shotgun (WGS) entry which is preliminary data.</text>
</comment>
<accession>A0ABV1IFK2</accession>
<evidence type="ECO:0000313" key="2">
    <source>
        <dbReference type="EMBL" id="MEQ2637382.1"/>
    </source>
</evidence>
<protein>
    <submittedName>
        <fullName evidence="2">WYL domain-containing protein</fullName>
    </submittedName>
</protein>
<reference evidence="2 3" key="1">
    <citation type="submission" date="2024-04" db="EMBL/GenBank/DDBJ databases">
        <title>Human intestinal bacterial collection.</title>
        <authorList>
            <person name="Pauvert C."/>
            <person name="Hitch T.C.A."/>
            <person name="Clavel T."/>
        </authorList>
    </citation>
    <scope>NUCLEOTIDE SEQUENCE [LARGE SCALE GENOMIC DNA]</scope>
    <source>
        <strain evidence="2 3">CLA-AA-H197</strain>
    </source>
</reference>
<feature type="domain" description="WYL" evidence="1">
    <location>
        <begin position="149"/>
        <end position="218"/>
    </location>
</feature>
<dbReference type="RefSeq" id="WP_349181864.1">
    <property type="nucleotide sequence ID" value="NZ_JBBNGS010000004.1"/>
</dbReference>
<keyword evidence="3" id="KW-1185">Reference proteome</keyword>
<dbReference type="PANTHER" id="PTHR34580:SF1">
    <property type="entry name" value="PROTEIN PAFC"/>
    <property type="match status" value="1"/>
</dbReference>